<feature type="region of interest" description="Disordered" evidence="1">
    <location>
        <begin position="64"/>
        <end position="123"/>
    </location>
</feature>
<feature type="compositionally biased region" description="Basic and acidic residues" evidence="1">
    <location>
        <begin position="110"/>
        <end position="123"/>
    </location>
</feature>
<organism evidence="2 3">
    <name type="scientific">Onychostoma macrolepis</name>
    <dbReference type="NCBI Taxonomy" id="369639"/>
    <lineage>
        <taxon>Eukaryota</taxon>
        <taxon>Metazoa</taxon>
        <taxon>Chordata</taxon>
        <taxon>Craniata</taxon>
        <taxon>Vertebrata</taxon>
        <taxon>Euteleostomi</taxon>
        <taxon>Actinopterygii</taxon>
        <taxon>Neopterygii</taxon>
        <taxon>Teleostei</taxon>
        <taxon>Ostariophysi</taxon>
        <taxon>Cypriniformes</taxon>
        <taxon>Cyprinidae</taxon>
        <taxon>Acrossocheilinae</taxon>
        <taxon>Onychostoma</taxon>
    </lineage>
</organism>
<name>A0A7J6DEG9_9TELE</name>
<reference evidence="2 3" key="1">
    <citation type="submission" date="2020-04" db="EMBL/GenBank/DDBJ databases">
        <title>Chromosome-level genome assembly of a cyprinid fish Onychostoma macrolepis by integration of Nanopore Sequencing, Bionano and Hi-C technology.</title>
        <authorList>
            <person name="Wang D."/>
        </authorList>
    </citation>
    <scope>NUCLEOTIDE SEQUENCE [LARGE SCALE GENOMIC DNA]</scope>
    <source>
        <strain evidence="2">SWU-2019</strain>
        <tissue evidence="2">Muscle</tissue>
    </source>
</reference>
<evidence type="ECO:0000256" key="1">
    <source>
        <dbReference type="SAM" id="MobiDB-lite"/>
    </source>
</evidence>
<feature type="compositionally biased region" description="Polar residues" evidence="1">
    <location>
        <begin position="91"/>
        <end position="109"/>
    </location>
</feature>
<feature type="compositionally biased region" description="Basic and acidic residues" evidence="1">
    <location>
        <begin position="64"/>
        <end position="79"/>
    </location>
</feature>
<sequence>MTIAMKEELLGSFCKKETANGSLTISVRHRDTDIGDTVSPTRYDNGSAFFWFRHRKSVDIELSNKLKSQDKSHDEHSRESPYSGYAGGHQPTPQSPIYENFHSGQSNQHEFQRSVQSEDTHRDHQAYLQCDPHDAIYSNDPALFHPDQAEFSEDVYIMPDA</sequence>
<accession>A0A7J6DEG9</accession>
<keyword evidence="3" id="KW-1185">Reference proteome</keyword>
<comment type="caution">
    <text evidence="2">The sequence shown here is derived from an EMBL/GenBank/DDBJ whole genome shotgun (WGS) entry which is preliminary data.</text>
</comment>
<dbReference type="Proteomes" id="UP000579812">
    <property type="component" value="Unassembled WGS sequence"/>
</dbReference>
<evidence type="ECO:0000313" key="2">
    <source>
        <dbReference type="EMBL" id="KAF4117224.1"/>
    </source>
</evidence>
<protein>
    <submittedName>
        <fullName evidence="2">Uncharacterized protein</fullName>
    </submittedName>
</protein>
<dbReference type="EMBL" id="JAAMOB010000002">
    <property type="protein sequence ID" value="KAF4117224.1"/>
    <property type="molecule type" value="Genomic_DNA"/>
</dbReference>
<proteinExistence type="predicted"/>
<dbReference type="AlphaFoldDB" id="A0A7J6DEG9"/>
<evidence type="ECO:0000313" key="3">
    <source>
        <dbReference type="Proteomes" id="UP000579812"/>
    </source>
</evidence>
<gene>
    <name evidence="2" type="ORF">G5714_001777</name>
</gene>